<name>A0A0A1VP95_MICAE</name>
<dbReference type="Gene3D" id="3.40.50.300">
    <property type="entry name" value="P-loop containing nucleotide triphosphate hydrolases"/>
    <property type="match status" value="1"/>
</dbReference>
<accession>A0A0A1VP95</accession>
<proteinExistence type="predicted"/>
<gene>
    <name evidence="2" type="ORF">N44_00773</name>
</gene>
<dbReference type="InterPro" id="IPR027417">
    <property type="entry name" value="P-loop_NTPase"/>
</dbReference>
<feature type="domain" description="CobQ/CobB/MinD/ParA nucleotide binding" evidence="1">
    <location>
        <begin position="18"/>
        <end position="183"/>
    </location>
</feature>
<dbReference type="Proteomes" id="UP000030321">
    <property type="component" value="Unassembled WGS sequence"/>
</dbReference>
<dbReference type="EMBL" id="BBPA01000002">
    <property type="protein sequence ID" value="GAL91404.1"/>
    <property type="molecule type" value="Genomic_DNA"/>
</dbReference>
<dbReference type="AlphaFoldDB" id="A0A0A1VP95"/>
<dbReference type="InterPro" id="IPR050678">
    <property type="entry name" value="DNA_Partitioning_ATPase"/>
</dbReference>
<organism evidence="2 3">
    <name type="scientific">Microcystis aeruginosa NIES-44</name>
    <dbReference type="NCBI Taxonomy" id="449439"/>
    <lineage>
        <taxon>Bacteria</taxon>
        <taxon>Bacillati</taxon>
        <taxon>Cyanobacteriota</taxon>
        <taxon>Cyanophyceae</taxon>
        <taxon>Oscillatoriophycideae</taxon>
        <taxon>Chroococcales</taxon>
        <taxon>Microcystaceae</taxon>
        <taxon>Microcystis</taxon>
    </lineage>
</organism>
<dbReference type="CDD" id="cd02042">
    <property type="entry name" value="ParAB_family"/>
    <property type="match status" value="1"/>
</dbReference>
<dbReference type="Pfam" id="PF01656">
    <property type="entry name" value="CbiA"/>
    <property type="match status" value="1"/>
</dbReference>
<dbReference type="InterPro" id="IPR002586">
    <property type="entry name" value="CobQ/CobB/MinD/ParA_Nub-bd_dom"/>
</dbReference>
<dbReference type="PANTHER" id="PTHR13696:SF52">
    <property type="entry name" value="PARA FAMILY PROTEIN CT_582"/>
    <property type="match status" value="1"/>
</dbReference>
<dbReference type="RefSeq" id="WP_002739071.1">
    <property type="nucleotide sequence ID" value="NZ_BBPA01000002.1"/>
</dbReference>
<dbReference type="PRINTS" id="PR00091">
    <property type="entry name" value="NITROGNASEII"/>
</dbReference>
<comment type="caution">
    <text evidence="2">The sequence shown here is derived from an EMBL/GenBank/DDBJ whole genome shotgun (WGS) entry which is preliminary data.</text>
</comment>
<protein>
    <submittedName>
        <fullName evidence="2">Plasmid partitioning protein ParA</fullName>
    </submittedName>
</protein>
<evidence type="ECO:0000259" key="1">
    <source>
        <dbReference type="Pfam" id="PF01656"/>
    </source>
</evidence>
<dbReference type="PANTHER" id="PTHR13696">
    <property type="entry name" value="P-LOOP CONTAINING NUCLEOSIDE TRIPHOSPHATE HYDROLASE"/>
    <property type="match status" value="1"/>
</dbReference>
<dbReference type="PIRSF" id="PIRSF009320">
    <property type="entry name" value="Nuc_binding_HP_1000"/>
    <property type="match status" value="1"/>
</dbReference>
<dbReference type="SUPFAM" id="SSF52540">
    <property type="entry name" value="P-loop containing nucleoside triphosphate hydrolases"/>
    <property type="match status" value="1"/>
</dbReference>
<evidence type="ECO:0000313" key="2">
    <source>
        <dbReference type="EMBL" id="GAL91404.1"/>
    </source>
</evidence>
<reference evidence="3" key="1">
    <citation type="journal article" date="2015" name="Genome">
        <title>Whole Genome Sequence of the Non-Microcystin-Producing Microcystis aeruginosa Strain NIES-44.</title>
        <authorList>
            <person name="Okano K."/>
            <person name="Miyata N."/>
            <person name="Ozaki Y."/>
        </authorList>
    </citation>
    <scope>NUCLEOTIDE SEQUENCE [LARGE SCALE GENOMIC DNA]</scope>
    <source>
        <strain evidence="3">NIES-44</strain>
    </source>
</reference>
<evidence type="ECO:0000313" key="3">
    <source>
        <dbReference type="Proteomes" id="UP000030321"/>
    </source>
</evidence>
<sequence>MPNSPTTSQLKPNSPKILAVVNGKGGVGKTTTAVNLAAIWGQNQRVLLVDADPQGSSTWWVERNQAGMVFDLAKQINTEKLGELRQIIEYDLIVIDTPPALRSELLTAVIAESDYLILPTPPAPMDLMALIDTVRTAVKPLGIAYRVLLTKVDSRSLKETLEAQNTLLELGIPACHAFVRNYKAHEKAVLDGVAITNWRGKNAQEASADYRRVAEELERDW</sequence>